<comment type="caution">
    <text evidence="1">The sequence shown here is derived from an EMBL/GenBank/DDBJ whole genome shotgun (WGS) entry which is preliminary data.</text>
</comment>
<organism evidence="1 2">
    <name type="scientific">Ephemerocybe angulata</name>
    <dbReference type="NCBI Taxonomy" id="980116"/>
    <lineage>
        <taxon>Eukaryota</taxon>
        <taxon>Fungi</taxon>
        <taxon>Dikarya</taxon>
        <taxon>Basidiomycota</taxon>
        <taxon>Agaricomycotina</taxon>
        <taxon>Agaricomycetes</taxon>
        <taxon>Agaricomycetidae</taxon>
        <taxon>Agaricales</taxon>
        <taxon>Agaricineae</taxon>
        <taxon>Psathyrellaceae</taxon>
        <taxon>Ephemerocybe</taxon>
    </lineage>
</organism>
<protein>
    <submittedName>
        <fullName evidence="1">Uncharacterized protein</fullName>
    </submittedName>
</protein>
<proteinExistence type="predicted"/>
<dbReference type="EMBL" id="JAACJK010000003">
    <property type="protein sequence ID" value="KAF5340763.1"/>
    <property type="molecule type" value="Genomic_DNA"/>
</dbReference>
<dbReference type="OrthoDB" id="5406014at2759"/>
<evidence type="ECO:0000313" key="2">
    <source>
        <dbReference type="Proteomes" id="UP000541558"/>
    </source>
</evidence>
<dbReference type="InterPro" id="IPR036770">
    <property type="entry name" value="Ankyrin_rpt-contain_sf"/>
</dbReference>
<dbReference type="Proteomes" id="UP000541558">
    <property type="component" value="Unassembled WGS sequence"/>
</dbReference>
<reference evidence="1 2" key="1">
    <citation type="journal article" date="2020" name="ISME J.">
        <title>Uncovering the hidden diversity of litter-decomposition mechanisms in mushroom-forming fungi.</title>
        <authorList>
            <person name="Floudas D."/>
            <person name="Bentzer J."/>
            <person name="Ahren D."/>
            <person name="Johansson T."/>
            <person name="Persson P."/>
            <person name="Tunlid A."/>
        </authorList>
    </citation>
    <scope>NUCLEOTIDE SEQUENCE [LARGE SCALE GENOMIC DNA]</scope>
    <source>
        <strain evidence="1 2">CBS 175.51</strain>
    </source>
</reference>
<accession>A0A8H5CHA3</accession>
<dbReference type="Pfam" id="PF12796">
    <property type="entry name" value="Ank_2"/>
    <property type="match status" value="1"/>
</dbReference>
<dbReference type="AlphaFoldDB" id="A0A8H5CHA3"/>
<sequence length="209" mass="23451">MVTWFLSRNRENDPDFIHQEDRGRRTALKRLVASVRLGGRNSWDGRQMIMKLLTRRGGTVRVLHGEGVFQTISSVCLNDNHRRYGNGRTSLMIMALNYPLALKYLISRNSEDPDFLNAQDDDGLSALMIASKGRGVRRVESVKLLTALPSIDIHLRDRIGKSALVHALEHNNVEAMAILLDHACIVESQIHAESSDCCSAKLDLAEYAQ</sequence>
<keyword evidence="2" id="KW-1185">Reference proteome</keyword>
<name>A0A8H5CHA3_9AGAR</name>
<dbReference type="SUPFAM" id="SSF48403">
    <property type="entry name" value="Ankyrin repeat"/>
    <property type="match status" value="1"/>
</dbReference>
<gene>
    <name evidence="1" type="ORF">D9611_007497</name>
</gene>
<evidence type="ECO:0000313" key="1">
    <source>
        <dbReference type="EMBL" id="KAF5340763.1"/>
    </source>
</evidence>
<dbReference type="Gene3D" id="1.25.40.20">
    <property type="entry name" value="Ankyrin repeat-containing domain"/>
    <property type="match status" value="1"/>
</dbReference>
<dbReference type="SMART" id="SM00248">
    <property type="entry name" value="ANK"/>
    <property type="match status" value="3"/>
</dbReference>
<dbReference type="InterPro" id="IPR002110">
    <property type="entry name" value="Ankyrin_rpt"/>
</dbReference>